<dbReference type="EnsemblPlants" id="evm.model.06.158">
    <property type="protein sequence ID" value="cds.evm.model.06.158"/>
    <property type="gene ID" value="evm.TU.06.158"/>
</dbReference>
<dbReference type="SUPFAM" id="SSF53098">
    <property type="entry name" value="Ribonuclease H-like"/>
    <property type="match status" value="1"/>
</dbReference>
<evidence type="ECO:0000259" key="1">
    <source>
        <dbReference type="Pfam" id="PF13456"/>
    </source>
</evidence>
<dbReference type="GO" id="GO:0004523">
    <property type="term" value="F:RNA-DNA hybrid ribonuclease activity"/>
    <property type="evidence" value="ECO:0007669"/>
    <property type="project" value="InterPro"/>
</dbReference>
<reference evidence="2" key="1">
    <citation type="submission" date="2018-11" db="EMBL/GenBank/DDBJ databases">
        <authorList>
            <person name="Grassa J C."/>
        </authorList>
    </citation>
    <scope>NUCLEOTIDE SEQUENCE [LARGE SCALE GENOMIC DNA]</scope>
</reference>
<accession>A0A803PV35</accession>
<dbReference type="EMBL" id="UZAU01000554">
    <property type="status" value="NOT_ANNOTATED_CDS"/>
    <property type="molecule type" value="Genomic_DNA"/>
</dbReference>
<feature type="domain" description="RNase H type-1" evidence="1">
    <location>
        <begin position="3"/>
        <end position="86"/>
    </location>
</feature>
<name>A0A803PV35_CANSA</name>
<dbReference type="AlphaFoldDB" id="A0A803PV35"/>
<sequence length="108" mass="12525">MDEVAAEVYAWLIVFQWAKRNNWHDFALVTDSSVVLQAFSTERYPNWKCIPWFSTAIKLKHNFSNVSMQSINRTHLAFVDSLANSARCSESDKLSPLHTIQRINPLNR</sequence>
<dbReference type="Gramene" id="evm.model.06.158">
    <property type="protein sequence ID" value="cds.evm.model.06.158"/>
    <property type="gene ID" value="evm.TU.06.158"/>
</dbReference>
<dbReference type="InterPro" id="IPR002156">
    <property type="entry name" value="RNaseH_domain"/>
</dbReference>
<evidence type="ECO:0000313" key="2">
    <source>
        <dbReference type="EnsemblPlants" id="cds.evm.model.06.158"/>
    </source>
</evidence>
<dbReference type="InterPro" id="IPR036397">
    <property type="entry name" value="RNaseH_sf"/>
</dbReference>
<dbReference type="InterPro" id="IPR012337">
    <property type="entry name" value="RNaseH-like_sf"/>
</dbReference>
<proteinExistence type="predicted"/>
<dbReference type="Gene3D" id="3.30.420.10">
    <property type="entry name" value="Ribonuclease H-like superfamily/Ribonuclease H"/>
    <property type="match status" value="1"/>
</dbReference>
<organism evidence="2 3">
    <name type="scientific">Cannabis sativa</name>
    <name type="common">Hemp</name>
    <name type="synonym">Marijuana</name>
    <dbReference type="NCBI Taxonomy" id="3483"/>
    <lineage>
        <taxon>Eukaryota</taxon>
        <taxon>Viridiplantae</taxon>
        <taxon>Streptophyta</taxon>
        <taxon>Embryophyta</taxon>
        <taxon>Tracheophyta</taxon>
        <taxon>Spermatophyta</taxon>
        <taxon>Magnoliopsida</taxon>
        <taxon>eudicotyledons</taxon>
        <taxon>Gunneridae</taxon>
        <taxon>Pentapetalae</taxon>
        <taxon>rosids</taxon>
        <taxon>fabids</taxon>
        <taxon>Rosales</taxon>
        <taxon>Cannabaceae</taxon>
        <taxon>Cannabis</taxon>
    </lineage>
</organism>
<keyword evidence="3" id="KW-1185">Reference proteome</keyword>
<dbReference type="Pfam" id="PF13456">
    <property type="entry name" value="RVT_3"/>
    <property type="match status" value="1"/>
</dbReference>
<dbReference type="Proteomes" id="UP000596661">
    <property type="component" value="Chromosome 6"/>
</dbReference>
<evidence type="ECO:0000313" key="3">
    <source>
        <dbReference type="Proteomes" id="UP000596661"/>
    </source>
</evidence>
<protein>
    <recommendedName>
        <fullName evidence="1">RNase H type-1 domain-containing protein</fullName>
    </recommendedName>
</protein>
<reference evidence="2" key="2">
    <citation type="submission" date="2021-03" db="UniProtKB">
        <authorList>
            <consortium name="EnsemblPlants"/>
        </authorList>
    </citation>
    <scope>IDENTIFICATION</scope>
</reference>
<dbReference type="GO" id="GO:0003676">
    <property type="term" value="F:nucleic acid binding"/>
    <property type="evidence" value="ECO:0007669"/>
    <property type="project" value="InterPro"/>
</dbReference>